<dbReference type="NCBIfam" id="TIGR00559">
    <property type="entry name" value="pdxJ"/>
    <property type="match status" value="1"/>
</dbReference>
<comment type="similarity">
    <text evidence="4">Belongs to the PNP synthase family.</text>
</comment>
<feature type="site" description="Transition state stabilizer" evidence="4">
    <location>
        <position position="151"/>
    </location>
</feature>
<feature type="active site" description="Proton donor" evidence="4">
    <location>
        <position position="191"/>
    </location>
</feature>
<dbReference type="GO" id="GO:0005829">
    <property type="term" value="C:cytosol"/>
    <property type="evidence" value="ECO:0007669"/>
    <property type="project" value="TreeGrafter"/>
</dbReference>
<dbReference type="NCBIfam" id="NF003627">
    <property type="entry name" value="PRK05265.1-5"/>
    <property type="match status" value="1"/>
</dbReference>
<dbReference type="InterPro" id="IPR013785">
    <property type="entry name" value="Aldolase_TIM"/>
</dbReference>
<accession>A0A3A4QWV7</accession>
<dbReference type="NCBIfam" id="NF003625">
    <property type="entry name" value="PRK05265.1-3"/>
    <property type="match status" value="1"/>
</dbReference>
<keyword evidence="1 4" id="KW-0963">Cytoplasm</keyword>
<evidence type="ECO:0000256" key="1">
    <source>
        <dbReference type="ARBA" id="ARBA00022490"/>
    </source>
</evidence>
<evidence type="ECO:0000256" key="5">
    <source>
        <dbReference type="NCBIfam" id="TIGR00559"/>
    </source>
</evidence>
<keyword evidence="3 4" id="KW-0664">Pyridoxine biosynthesis</keyword>
<feature type="binding site" evidence="4">
    <location>
        <position position="192"/>
    </location>
    <ligand>
        <name>3-amino-2-oxopropyl phosphate</name>
        <dbReference type="ChEBI" id="CHEBI:57279"/>
    </ligand>
</feature>
<evidence type="ECO:0000313" key="6">
    <source>
        <dbReference type="EMBL" id="RJP58420.1"/>
    </source>
</evidence>
<gene>
    <name evidence="4" type="primary">pdxJ</name>
    <name evidence="6" type="ORF">C4541_08160</name>
</gene>
<comment type="function">
    <text evidence="4">Catalyzes the complicated ring closure reaction between the two acyclic compounds 1-deoxy-D-xylulose-5-phosphate (DXP) and 3-amino-2-oxopropyl phosphate (1-amino-acetone-3-phosphate or AAP) to form pyridoxine 5'-phosphate (PNP) and inorganic phosphate.</text>
</comment>
<feature type="binding site" evidence="4">
    <location>
        <begin position="9"/>
        <end position="10"/>
    </location>
    <ligand>
        <name>1-deoxy-D-xylulose 5-phosphate</name>
        <dbReference type="ChEBI" id="CHEBI:57792"/>
    </ligand>
</feature>
<feature type="binding site" evidence="4">
    <location>
        <position position="100"/>
    </location>
    <ligand>
        <name>1-deoxy-D-xylulose 5-phosphate</name>
        <dbReference type="ChEBI" id="CHEBI:57792"/>
    </ligand>
</feature>
<sequence length="241" mass="26784">MVTLGVNIDHIATIRQARRTYEPDPVWGAAIAELAGADCITVHLREDRRHIQDRDVRILRQTVQTKLNLEMANEESIIAIALDIRPDQVTLVPEKREEITTEGGLDVAAHADAIAKSVQRFRKNGIVTSLFIDPDPAQMKASAECGAEFIEFHTGKYANAQTEKDTAEELEILTQAAKTAHRLGLRVNAGHGLNYKNVQAICKLPYIEELNIGHSIISRAVFSGLSEAVREMKDILRRESV</sequence>
<dbReference type="Proteomes" id="UP000266426">
    <property type="component" value="Unassembled WGS sequence"/>
</dbReference>
<feature type="binding site" evidence="4">
    <location>
        <position position="50"/>
    </location>
    <ligand>
        <name>1-deoxy-D-xylulose 5-phosphate</name>
        <dbReference type="ChEBI" id="CHEBI:57792"/>
    </ligand>
</feature>
<feature type="binding site" evidence="4">
    <location>
        <position position="18"/>
    </location>
    <ligand>
        <name>3-amino-2-oxopropyl phosphate</name>
        <dbReference type="ChEBI" id="CHEBI:57279"/>
    </ligand>
</feature>
<dbReference type="AlphaFoldDB" id="A0A3A4QWV7"/>
<feature type="active site" description="Proton acceptor" evidence="4">
    <location>
        <position position="43"/>
    </location>
</feature>
<dbReference type="UniPathway" id="UPA00244">
    <property type="reaction ID" value="UER00313"/>
</dbReference>
<proteinExistence type="inferred from homology"/>
<dbReference type="EC" id="2.6.99.2" evidence="4 5"/>
<comment type="subcellular location">
    <subcellularLocation>
        <location evidence="4">Cytoplasm</location>
    </subcellularLocation>
</comment>
<dbReference type="InterPro" id="IPR036130">
    <property type="entry name" value="Pyridoxine-5'_phos_synth"/>
</dbReference>
<keyword evidence="2 4" id="KW-0808">Transferase</keyword>
<comment type="pathway">
    <text evidence="4">Cofactor biosynthesis; pyridoxine 5'-phosphate biosynthesis; pyridoxine 5'-phosphate from D-erythrose 4-phosphate: step 5/5.</text>
</comment>
<comment type="catalytic activity">
    <reaction evidence="4">
        <text>3-amino-2-oxopropyl phosphate + 1-deoxy-D-xylulose 5-phosphate = pyridoxine 5'-phosphate + phosphate + 2 H2O + H(+)</text>
        <dbReference type="Rhea" id="RHEA:15265"/>
        <dbReference type="ChEBI" id="CHEBI:15377"/>
        <dbReference type="ChEBI" id="CHEBI:15378"/>
        <dbReference type="ChEBI" id="CHEBI:43474"/>
        <dbReference type="ChEBI" id="CHEBI:57279"/>
        <dbReference type="ChEBI" id="CHEBI:57792"/>
        <dbReference type="ChEBI" id="CHEBI:58589"/>
        <dbReference type="EC" id="2.6.99.2"/>
    </reaction>
</comment>
<evidence type="ECO:0000256" key="4">
    <source>
        <dbReference type="HAMAP-Rule" id="MF_00279"/>
    </source>
</evidence>
<dbReference type="SUPFAM" id="SSF63892">
    <property type="entry name" value="Pyridoxine 5'-phosphate synthase"/>
    <property type="match status" value="1"/>
</dbReference>
<dbReference type="InterPro" id="IPR004569">
    <property type="entry name" value="PyrdxlP_synth_PdxJ"/>
</dbReference>
<feature type="binding site" evidence="4">
    <location>
        <begin position="213"/>
        <end position="214"/>
    </location>
    <ligand>
        <name>3-amino-2-oxopropyl phosphate</name>
        <dbReference type="ChEBI" id="CHEBI:57279"/>
    </ligand>
</feature>
<organism evidence="6 7">
    <name type="scientific">Candidatus Auribacter fodinae</name>
    <dbReference type="NCBI Taxonomy" id="2093366"/>
    <lineage>
        <taxon>Bacteria</taxon>
        <taxon>Pseudomonadati</taxon>
        <taxon>Candidatus Auribacterota</taxon>
        <taxon>Candidatus Auribacteria</taxon>
        <taxon>Candidatus Auribacterales</taxon>
        <taxon>Candidatus Auribacteraceae</taxon>
        <taxon>Candidatus Auribacter</taxon>
    </lineage>
</organism>
<dbReference type="Gene3D" id="3.20.20.70">
    <property type="entry name" value="Aldolase class I"/>
    <property type="match status" value="1"/>
</dbReference>
<dbReference type="GO" id="GO:0008615">
    <property type="term" value="P:pyridoxine biosynthetic process"/>
    <property type="evidence" value="ECO:0007669"/>
    <property type="project" value="UniProtKB-UniRule"/>
</dbReference>
<reference evidence="6 7" key="1">
    <citation type="journal article" date="2017" name="ISME J.">
        <title>Energy and carbon metabolisms in a deep terrestrial subsurface fluid microbial community.</title>
        <authorList>
            <person name="Momper L."/>
            <person name="Jungbluth S.P."/>
            <person name="Lee M.D."/>
            <person name="Amend J.P."/>
        </authorList>
    </citation>
    <scope>NUCLEOTIDE SEQUENCE [LARGE SCALE GENOMIC DNA]</scope>
    <source>
        <strain evidence="6">SURF_26</strain>
    </source>
</reference>
<feature type="binding site" evidence="4">
    <location>
        <position position="45"/>
    </location>
    <ligand>
        <name>1-deoxy-D-xylulose 5-phosphate</name>
        <dbReference type="ChEBI" id="CHEBI:57792"/>
    </ligand>
</feature>
<dbReference type="CDD" id="cd00003">
    <property type="entry name" value="PNPsynthase"/>
    <property type="match status" value="1"/>
</dbReference>
<feature type="binding site" evidence="4">
    <location>
        <position position="7"/>
    </location>
    <ligand>
        <name>3-amino-2-oxopropyl phosphate</name>
        <dbReference type="ChEBI" id="CHEBI:57279"/>
    </ligand>
</feature>
<dbReference type="NCBIfam" id="NF003626">
    <property type="entry name" value="PRK05265.1-4"/>
    <property type="match status" value="1"/>
</dbReference>
<feature type="active site" description="Proton acceptor" evidence="4">
    <location>
        <position position="70"/>
    </location>
</feature>
<dbReference type="NCBIfam" id="NF003623">
    <property type="entry name" value="PRK05265.1-1"/>
    <property type="match status" value="1"/>
</dbReference>
<dbReference type="PANTHER" id="PTHR30456:SF0">
    <property type="entry name" value="PYRIDOXINE 5'-PHOSPHATE SYNTHASE"/>
    <property type="match status" value="1"/>
</dbReference>
<dbReference type="Pfam" id="PF03740">
    <property type="entry name" value="PdxJ"/>
    <property type="match status" value="1"/>
</dbReference>
<comment type="subunit">
    <text evidence="4">Homooctamer; tetramer of dimers.</text>
</comment>
<name>A0A3A4QWV7_9BACT</name>
<dbReference type="PANTHER" id="PTHR30456">
    <property type="entry name" value="PYRIDOXINE 5'-PHOSPHATE SYNTHASE"/>
    <property type="match status" value="1"/>
</dbReference>
<dbReference type="GO" id="GO:0033856">
    <property type="term" value="F:pyridoxine 5'-phosphate synthase activity"/>
    <property type="evidence" value="ECO:0007669"/>
    <property type="project" value="UniProtKB-UniRule"/>
</dbReference>
<dbReference type="EMBL" id="QZJZ01000067">
    <property type="protein sequence ID" value="RJP58420.1"/>
    <property type="molecule type" value="Genomic_DNA"/>
</dbReference>
<comment type="caution">
    <text evidence="6">The sequence shown here is derived from an EMBL/GenBank/DDBJ whole genome shotgun (WGS) entry which is preliminary data.</text>
</comment>
<dbReference type="HAMAP" id="MF_00279">
    <property type="entry name" value="PdxJ"/>
    <property type="match status" value="1"/>
</dbReference>
<evidence type="ECO:0000313" key="7">
    <source>
        <dbReference type="Proteomes" id="UP000266426"/>
    </source>
</evidence>
<protein>
    <recommendedName>
        <fullName evidence="4 5">Pyridoxine 5'-phosphate synthase</fullName>
        <shortName evidence="4">PNP synthase</shortName>
        <ecNumber evidence="4 5">2.6.99.2</ecNumber>
    </recommendedName>
</protein>
<evidence type="ECO:0000256" key="2">
    <source>
        <dbReference type="ARBA" id="ARBA00022679"/>
    </source>
</evidence>
<evidence type="ECO:0000256" key="3">
    <source>
        <dbReference type="ARBA" id="ARBA00023096"/>
    </source>
</evidence>